<evidence type="ECO:0000259" key="6">
    <source>
        <dbReference type="PROSITE" id="PS51007"/>
    </source>
</evidence>
<dbReference type="GO" id="GO:0020037">
    <property type="term" value="F:heme binding"/>
    <property type="evidence" value="ECO:0007669"/>
    <property type="project" value="InterPro"/>
</dbReference>
<dbReference type="Gene3D" id="1.10.760.10">
    <property type="entry name" value="Cytochrome c-like domain"/>
    <property type="match status" value="1"/>
</dbReference>
<feature type="domain" description="Cytochrome c" evidence="6">
    <location>
        <begin position="24"/>
        <end position="104"/>
    </location>
</feature>
<dbReference type="GO" id="GO:0009055">
    <property type="term" value="F:electron transfer activity"/>
    <property type="evidence" value="ECO:0007669"/>
    <property type="project" value="InterPro"/>
</dbReference>
<evidence type="ECO:0000256" key="2">
    <source>
        <dbReference type="ARBA" id="ARBA00022723"/>
    </source>
</evidence>
<evidence type="ECO:0000256" key="5">
    <source>
        <dbReference type="SAM" id="SignalP"/>
    </source>
</evidence>
<reference evidence="7 8" key="1">
    <citation type="submission" date="2020-08" db="EMBL/GenBank/DDBJ databases">
        <title>Paraeoetvoesia sp. YC-7-48 draft genome sequence.</title>
        <authorList>
            <person name="Yao L."/>
        </authorList>
    </citation>
    <scope>NUCLEOTIDE SEQUENCE [LARGE SCALE GENOMIC DNA]</scope>
    <source>
        <strain evidence="8">YC-7-48</strain>
    </source>
</reference>
<evidence type="ECO:0000313" key="8">
    <source>
        <dbReference type="Proteomes" id="UP000545386"/>
    </source>
</evidence>
<accession>A0A842HQ06</accession>
<dbReference type="SUPFAM" id="SSF46626">
    <property type="entry name" value="Cytochrome c"/>
    <property type="match status" value="1"/>
</dbReference>
<dbReference type="InterPro" id="IPR009056">
    <property type="entry name" value="Cyt_c-like_dom"/>
</dbReference>
<dbReference type="InterPro" id="IPR050597">
    <property type="entry name" value="Cytochrome_c_Oxidase_Subunit"/>
</dbReference>
<dbReference type="PANTHER" id="PTHR33751:SF1">
    <property type="entry name" value="CBB3-TYPE CYTOCHROME C OXIDASE SUBUNIT FIXP"/>
    <property type="match status" value="1"/>
</dbReference>
<dbReference type="GO" id="GO:0046872">
    <property type="term" value="F:metal ion binding"/>
    <property type="evidence" value="ECO:0007669"/>
    <property type="project" value="UniProtKB-KW"/>
</dbReference>
<dbReference type="RefSeq" id="WP_185779420.1">
    <property type="nucleotide sequence ID" value="NZ_JACJUU010000004.1"/>
</dbReference>
<protein>
    <submittedName>
        <fullName evidence="7">Cytochrome c</fullName>
    </submittedName>
</protein>
<keyword evidence="2 4" id="KW-0479">Metal-binding</keyword>
<comment type="caution">
    <text evidence="7">The sequence shown here is derived from an EMBL/GenBank/DDBJ whole genome shotgun (WGS) entry which is preliminary data.</text>
</comment>
<keyword evidence="8" id="KW-1185">Reference proteome</keyword>
<sequence length="106" mass="10722">MKFAALVAAAALSMAGAPAMADDAQLARGKELFMSKAVPACAVCHTLADAGAKGAIGPNLDELKPDAARIMKVLKEGMGTMPSFAATLNAADMEAVTAYVVHATSK</sequence>
<keyword evidence="1 4" id="KW-0349">Heme</keyword>
<feature type="chain" id="PRO_5032797335" evidence="5">
    <location>
        <begin position="22"/>
        <end position="106"/>
    </location>
</feature>
<name>A0A842HQ06_9BURK</name>
<dbReference type="Pfam" id="PF13442">
    <property type="entry name" value="Cytochrome_CBB3"/>
    <property type="match status" value="1"/>
</dbReference>
<evidence type="ECO:0000256" key="1">
    <source>
        <dbReference type="ARBA" id="ARBA00022617"/>
    </source>
</evidence>
<keyword evidence="5" id="KW-0732">Signal</keyword>
<evidence type="ECO:0000256" key="3">
    <source>
        <dbReference type="ARBA" id="ARBA00023004"/>
    </source>
</evidence>
<dbReference type="PANTHER" id="PTHR33751">
    <property type="entry name" value="CBB3-TYPE CYTOCHROME C OXIDASE SUBUNIT FIXP"/>
    <property type="match status" value="1"/>
</dbReference>
<keyword evidence="3 4" id="KW-0408">Iron</keyword>
<evidence type="ECO:0000313" key="7">
    <source>
        <dbReference type="EMBL" id="MBC2769698.1"/>
    </source>
</evidence>
<organism evidence="7 8">
    <name type="scientific">Pusillimonas minor</name>
    <dbReference type="NCBI Taxonomy" id="2697024"/>
    <lineage>
        <taxon>Bacteria</taxon>
        <taxon>Pseudomonadati</taxon>
        <taxon>Pseudomonadota</taxon>
        <taxon>Betaproteobacteria</taxon>
        <taxon>Burkholderiales</taxon>
        <taxon>Alcaligenaceae</taxon>
        <taxon>Pusillimonas</taxon>
    </lineage>
</organism>
<dbReference type="Proteomes" id="UP000545386">
    <property type="component" value="Unassembled WGS sequence"/>
</dbReference>
<proteinExistence type="predicted"/>
<dbReference type="InterPro" id="IPR036909">
    <property type="entry name" value="Cyt_c-like_dom_sf"/>
</dbReference>
<dbReference type="AlphaFoldDB" id="A0A842HQ06"/>
<feature type="signal peptide" evidence="5">
    <location>
        <begin position="1"/>
        <end position="21"/>
    </location>
</feature>
<gene>
    <name evidence="7" type="ORF">GTU67_07205</name>
</gene>
<dbReference type="EMBL" id="JACJUU010000004">
    <property type="protein sequence ID" value="MBC2769698.1"/>
    <property type="molecule type" value="Genomic_DNA"/>
</dbReference>
<dbReference type="PROSITE" id="PS51007">
    <property type="entry name" value="CYTC"/>
    <property type="match status" value="1"/>
</dbReference>
<evidence type="ECO:0000256" key="4">
    <source>
        <dbReference type="PROSITE-ProRule" id="PRU00433"/>
    </source>
</evidence>